<feature type="domain" description="SnoaL-like" evidence="1">
    <location>
        <begin position="14"/>
        <end position="139"/>
    </location>
</feature>
<dbReference type="Pfam" id="PF13577">
    <property type="entry name" value="SnoaL_4"/>
    <property type="match status" value="1"/>
</dbReference>
<dbReference type="InterPro" id="IPR037401">
    <property type="entry name" value="SnoaL-like"/>
</dbReference>
<gene>
    <name evidence="2" type="ORF">ACFS2C_02850</name>
</gene>
<organism evidence="2 3">
    <name type="scientific">Prauserella oleivorans</name>
    <dbReference type="NCBI Taxonomy" id="1478153"/>
    <lineage>
        <taxon>Bacteria</taxon>
        <taxon>Bacillati</taxon>
        <taxon>Actinomycetota</taxon>
        <taxon>Actinomycetes</taxon>
        <taxon>Pseudonocardiales</taxon>
        <taxon>Pseudonocardiaceae</taxon>
        <taxon>Prauserella</taxon>
    </lineage>
</organism>
<dbReference type="EMBL" id="JBHUOF010000003">
    <property type="protein sequence ID" value="MFD2798329.1"/>
    <property type="molecule type" value="Genomic_DNA"/>
</dbReference>
<protein>
    <submittedName>
        <fullName evidence="2">Nuclear transport factor 2 family protein</fullName>
    </submittedName>
</protein>
<dbReference type="SUPFAM" id="SSF54427">
    <property type="entry name" value="NTF2-like"/>
    <property type="match status" value="1"/>
</dbReference>
<dbReference type="Proteomes" id="UP001597478">
    <property type="component" value="Unassembled WGS sequence"/>
</dbReference>
<evidence type="ECO:0000313" key="3">
    <source>
        <dbReference type="Proteomes" id="UP001597478"/>
    </source>
</evidence>
<reference evidence="3" key="1">
    <citation type="journal article" date="2019" name="Int. J. Syst. Evol. Microbiol.">
        <title>The Global Catalogue of Microorganisms (GCM) 10K type strain sequencing project: providing services to taxonomists for standard genome sequencing and annotation.</title>
        <authorList>
            <consortium name="The Broad Institute Genomics Platform"/>
            <consortium name="The Broad Institute Genome Sequencing Center for Infectious Disease"/>
            <person name="Wu L."/>
            <person name="Ma J."/>
        </authorList>
    </citation>
    <scope>NUCLEOTIDE SEQUENCE [LARGE SCALE GENOMIC DNA]</scope>
    <source>
        <strain evidence="3">IBRC-M 10906</strain>
    </source>
</reference>
<keyword evidence="3" id="KW-1185">Reference proteome</keyword>
<evidence type="ECO:0000259" key="1">
    <source>
        <dbReference type="Pfam" id="PF13577"/>
    </source>
</evidence>
<name>A0ABW5W560_9PSEU</name>
<proteinExistence type="predicted"/>
<evidence type="ECO:0000313" key="2">
    <source>
        <dbReference type="EMBL" id="MFD2798329.1"/>
    </source>
</evidence>
<sequence length="148" mass="17210">MSENLRDLVTWLVAIEEIKQLKARYFRFVDEKRWDDFGELFTPDVVIDIEGSSQRPRDRDELVAATRRHYGDALTAHHGHMPEIEIVDGPAATHARGIWSMVDLIETSIGNALPSFVGYGHYHEEYRKDDGSWRISRLTLNRIKLEKF</sequence>
<accession>A0ABW5W560</accession>
<dbReference type="Gene3D" id="3.10.450.50">
    <property type="match status" value="1"/>
</dbReference>
<dbReference type="RefSeq" id="WP_377383862.1">
    <property type="nucleotide sequence ID" value="NZ_JBHSAN010000001.1"/>
</dbReference>
<dbReference type="InterPro" id="IPR032710">
    <property type="entry name" value="NTF2-like_dom_sf"/>
</dbReference>
<comment type="caution">
    <text evidence="2">The sequence shown here is derived from an EMBL/GenBank/DDBJ whole genome shotgun (WGS) entry which is preliminary data.</text>
</comment>